<dbReference type="GO" id="GO:0070967">
    <property type="term" value="F:coenzyme F420 binding"/>
    <property type="evidence" value="ECO:0007669"/>
    <property type="project" value="TreeGrafter"/>
</dbReference>
<dbReference type="Pfam" id="PF01814">
    <property type="entry name" value="Hemerythrin"/>
    <property type="match status" value="1"/>
</dbReference>
<comment type="catalytic activity">
    <reaction evidence="2">
        <text>oxidized coenzyme F420-(gamma-L-Glu)(n) + a quinol + H(+) = reduced coenzyme F420-(gamma-L-Glu)(n) + a quinone</text>
        <dbReference type="Rhea" id="RHEA:39663"/>
        <dbReference type="Rhea" id="RHEA-COMP:12939"/>
        <dbReference type="Rhea" id="RHEA-COMP:14378"/>
        <dbReference type="ChEBI" id="CHEBI:15378"/>
        <dbReference type="ChEBI" id="CHEBI:24646"/>
        <dbReference type="ChEBI" id="CHEBI:132124"/>
        <dbReference type="ChEBI" id="CHEBI:133980"/>
        <dbReference type="ChEBI" id="CHEBI:139511"/>
    </reaction>
</comment>
<dbReference type="InterPro" id="IPR012312">
    <property type="entry name" value="Hemerythrin-like"/>
</dbReference>
<dbReference type="PANTHER" id="PTHR39428">
    <property type="entry name" value="F420H(2)-DEPENDENT QUINONE REDUCTASE RV1261C"/>
    <property type="match status" value="1"/>
</dbReference>
<dbReference type="CDD" id="cd12108">
    <property type="entry name" value="Hr-like"/>
    <property type="match status" value="1"/>
</dbReference>
<dbReference type="NCBIfam" id="TIGR00026">
    <property type="entry name" value="hi_GC_TIGR00026"/>
    <property type="match status" value="1"/>
</dbReference>
<dbReference type="GO" id="GO:0005886">
    <property type="term" value="C:plasma membrane"/>
    <property type="evidence" value="ECO:0007669"/>
    <property type="project" value="TreeGrafter"/>
</dbReference>
<accession>A0A1G9EZR1</accession>
<dbReference type="RefSeq" id="WP_090767184.1">
    <property type="nucleotide sequence ID" value="NZ_FNFB01000011.1"/>
</dbReference>
<dbReference type="EMBL" id="FNFB01000011">
    <property type="protein sequence ID" value="SDK81558.1"/>
    <property type="molecule type" value="Genomic_DNA"/>
</dbReference>
<evidence type="ECO:0000313" key="5">
    <source>
        <dbReference type="Proteomes" id="UP000198683"/>
    </source>
</evidence>
<dbReference type="Pfam" id="PF04075">
    <property type="entry name" value="F420H2_quin_red"/>
    <property type="match status" value="1"/>
</dbReference>
<organism evidence="4 5">
    <name type="scientific">Nonomuraea maritima</name>
    <dbReference type="NCBI Taxonomy" id="683260"/>
    <lineage>
        <taxon>Bacteria</taxon>
        <taxon>Bacillati</taxon>
        <taxon>Actinomycetota</taxon>
        <taxon>Actinomycetes</taxon>
        <taxon>Streptosporangiales</taxon>
        <taxon>Streptosporangiaceae</taxon>
        <taxon>Nonomuraea</taxon>
    </lineage>
</organism>
<evidence type="ECO:0000256" key="2">
    <source>
        <dbReference type="ARBA" id="ARBA00049106"/>
    </source>
</evidence>
<dbReference type="GO" id="GO:0016491">
    <property type="term" value="F:oxidoreductase activity"/>
    <property type="evidence" value="ECO:0007669"/>
    <property type="project" value="InterPro"/>
</dbReference>
<dbReference type="STRING" id="683260.SAMN05421874_111188"/>
<feature type="domain" description="Hemerythrin-like" evidence="3">
    <location>
        <begin position="148"/>
        <end position="272"/>
    </location>
</feature>
<reference evidence="4 5" key="1">
    <citation type="submission" date="2016-10" db="EMBL/GenBank/DDBJ databases">
        <authorList>
            <person name="de Groot N.N."/>
        </authorList>
    </citation>
    <scope>NUCLEOTIDE SEQUENCE [LARGE SCALE GENOMIC DNA]</scope>
    <source>
        <strain evidence="4 5">CGMCC 4.5681</strain>
    </source>
</reference>
<evidence type="ECO:0000313" key="4">
    <source>
        <dbReference type="EMBL" id="SDK81558.1"/>
    </source>
</evidence>
<protein>
    <submittedName>
        <fullName evidence="4">Deazaflavin-dependent oxidoreductase, nitroreductase family</fullName>
    </submittedName>
</protein>
<comment type="similarity">
    <text evidence="1">Belongs to the F420H(2)-dependent quinone reductase family.</text>
</comment>
<evidence type="ECO:0000259" key="3">
    <source>
        <dbReference type="Pfam" id="PF01814"/>
    </source>
</evidence>
<proteinExistence type="inferred from homology"/>
<dbReference type="Gene3D" id="1.20.120.520">
    <property type="entry name" value="nmb1532 protein domain like"/>
    <property type="match status" value="1"/>
</dbReference>
<dbReference type="InterPro" id="IPR012349">
    <property type="entry name" value="Split_barrel_FMN-bd"/>
</dbReference>
<dbReference type="AlphaFoldDB" id="A0A1G9EZR1"/>
<gene>
    <name evidence="4" type="ORF">SAMN05421874_111188</name>
</gene>
<dbReference type="Gene3D" id="2.30.110.10">
    <property type="entry name" value="Electron Transport, Fmn-binding Protein, Chain A"/>
    <property type="match status" value="1"/>
</dbReference>
<keyword evidence="5" id="KW-1185">Reference proteome</keyword>
<name>A0A1G9EZR1_9ACTN</name>
<dbReference type="PANTHER" id="PTHR39428:SF1">
    <property type="entry name" value="F420H(2)-DEPENDENT QUINONE REDUCTASE RV1261C"/>
    <property type="match status" value="1"/>
</dbReference>
<dbReference type="InterPro" id="IPR004378">
    <property type="entry name" value="F420H2_quin_Rdtase"/>
</dbReference>
<dbReference type="OrthoDB" id="8225825at2"/>
<dbReference type="SUPFAM" id="SSF50475">
    <property type="entry name" value="FMN-binding split barrel"/>
    <property type="match status" value="1"/>
</dbReference>
<evidence type="ECO:0000256" key="1">
    <source>
        <dbReference type="ARBA" id="ARBA00008710"/>
    </source>
</evidence>
<sequence length="273" mass="30040">MPVDFNRQIIEEFRANKGRVGGVFAGGRLLLLTTTGARTGAPHTTPLGYLPDGDRLLVIASAGGAPKHPQWYRNVLANPQVTVETGVLTYRADVVVLEGDERERMFARAVEFDPGWGDYQARSGRLLPVVALLPIDEGPPAGGSLGAALVALHDAFRLALELIRAEVARSGPRLGAQLRVNCLTLCQGLHVHHEREDGFMFPALEGRYPELAPVMRQLRAEHETVARLLGELQALLADDRVEQRTLSEEVERLTRELEAHLEYEEKNLVPLLG</sequence>
<dbReference type="Proteomes" id="UP000198683">
    <property type="component" value="Unassembled WGS sequence"/>
</dbReference>